<accession>A0A1I1TKE5</accession>
<evidence type="ECO:0000313" key="3">
    <source>
        <dbReference type="EMBL" id="SFD59025.1"/>
    </source>
</evidence>
<dbReference type="OrthoDB" id="9799036at2"/>
<dbReference type="Gene3D" id="3.10.129.10">
    <property type="entry name" value="Hotdog Thioesterase"/>
    <property type="match status" value="1"/>
</dbReference>
<dbReference type="CDD" id="cd00586">
    <property type="entry name" value="4HBT"/>
    <property type="match status" value="1"/>
</dbReference>
<dbReference type="RefSeq" id="WP_090081627.1">
    <property type="nucleotide sequence ID" value="NZ_FOMR01000002.1"/>
</dbReference>
<dbReference type="EMBL" id="FOMR01000002">
    <property type="protein sequence ID" value="SFD59025.1"/>
    <property type="molecule type" value="Genomic_DNA"/>
</dbReference>
<dbReference type="SUPFAM" id="SSF54637">
    <property type="entry name" value="Thioesterase/thiol ester dehydrase-isomerase"/>
    <property type="match status" value="1"/>
</dbReference>
<name>A0A1I1TKE5_9BACI</name>
<evidence type="ECO:0000313" key="4">
    <source>
        <dbReference type="Proteomes" id="UP000199474"/>
    </source>
</evidence>
<dbReference type="GO" id="GO:0047617">
    <property type="term" value="F:fatty acyl-CoA hydrolase activity"/>
    <property type="evidence" value="ECO:0007669"/>
    <property type="project" value="TreeGrafter"/>
</dbReference>
<dbReference type="PANTHER" id="PTHR31793:SF24">
    <property type="entry name" value="LONG-CHAIN ACYL-COA THIOESTERASE FADM"/>
    <property type="match status" value="1"/>
</dbReference>
<protein>
    <submittedName>
        <fullName evidence="3">Acyl-CoA thioester hydrolase</fullName>
    </submittedName>
</protein>
<dbReference type="PANTHER" id="PTHR31793">
    <property type="entry name" value="4-HYDROXYBENZOYL-COA THIOESTERASE FAMILY MEMBER"/>
    <property type="match status" value="1"/>
</dbReference>
<organism evidence="3 4">
    <name type="scientific">Lentibacillus persicus</name>
    <dbReference type="NCBI Taxonomy" id="640948"/>
    <lineage>
        <taxon>Bacteria</taxon>
        <taxon>Bacillati</taxon>
        <taxon>Bacillota</taxon>
        <taxon>Bacilli</taxon>
        <taxon>Bacillales</taxon>
        <taxon>Bacillaceae</taxon>
        <taxon>Lentibacillus</taxon>
    </lineage>
</organism>
<dbReference type="InterPro" id="IPR050563">
    <property type="entry name" value="4-hydroxybenzoyl-CoA_TE"/>
</dbReference>
<gene>
    <name evidence="3" type="ORF">SAMN05216238_102318</name>
</gene>
<evidence type="ECO:0000256" key="2">
    <source>
        <dbReference type="ARBA" id="ARBA00022801"/>
    </source>
</evidence>
<sequence>MRNIPYIESMEDWQSGFSFHIPVKVRFSETDMFGHVNNVSPFIYFEEARIEFMKSTGLFDDKNSSTGMPIVADLQCDYHKQIYFDDNLKVYVKVDHIGKTSLDIHYMALNQNGEICLTGRGRMVYIDKESGKPVPLSESIKEKLLTT</sequence>
<evidence type="ECO:0000256" key="1">
    <source>
        <dbReference type="ARBA" id="ARBA00005953"/>
    </source>
</evidence>
<dbReference type="STRING" id="640948.SAMN05216238_102318"/>
<dbReference type="AlphaFoldDB" id="A0A1I1TKE5"/>
<keyword evidence="2 3" id="KW-0378">Hydrolase</keyword>
<dbReference type="PIRSF" id="PIRSF003230">
    <property type="entry name" value="YbgC"/>
    <property type="match status" value="1"/>
</dbReference>
<dbReference type="InterPro" id="IPR029069">
    <property type="entry name" value="HotDog_dom_sf"/>
</dbReference>
<dbReference type="Proteomes" id="UP000199474">
    <property type="component" value="Unassembled WGS sequence"/>
</dbReference>
<dbReference type="InterPro" id="IPR006684">
    <property type="entry name" value="YbgC/YbaW"/>
</dbReference>
<keyword evidence="4" id="KW-1185">Reference proteome</keyword>
<reference evidence="4" key="1">
    <citation type="submission" date="2016-10" db="EMBL/GenBank/DDBJ databases">
        <authorList>
            <person name="Varghese N."/>
            <person name="Submissions S."/>
        </authorList>
    </citation>
    <scope>NUCLEOTIDE SEQUENCE [LARGE SCALE GENOMIC DNA]</scope>
    <source>
        <strain evidence="4">DSM 22530</strain>
    </source>
</reference>
<proteinExistence type="inferred from homology"/>
<comment type="similarity">
    <text evidence="1">Belongs to the 4-hydroxybenzoyl-CoA thioesterase family.</text>
</comment>
<dbReference type="Pfam" id="PF13279">
    <property type="entry name" value="4HBT_2"/>
    <property type="match status" value="1"/>
</dbReference>